<sequence length="237" mass="26041">MARPRFEGLWSKWLLLPCWMVQMGASIIFVIAGAILLIGAEYTEQMGNDSFNGYSMKDLAQLVRINGAIILSFSIMTFLFCIVEIVLHATRILNPVVVLVFACLKALGWLVMVILNIITTAQGAAFPWLNFILSIVLLAAAIVQLFFGAKYTHHARLAASDRGRYEKTDAAGAEAGFQHTGNYTQVSGPGSHPHRQDTAYRSPSPESIIEHGTFVPAPLYSHRGAAGTEPQRPAQYY</sequence>
<feature type="transmembrane region" description="Helical" evidence="1">
    <location>
        <begin position="21"/>
        <end position="42"/>
    </location>
</feature>
<proteinExistence type="predicted"/>
<keyword evidence="1" id="KW-0812">Transmembrane</keyword>
<keyword evidence="1" id="KW-1133">Transmembrane helix</keyword>
<evidence type="ECO:0000256" key="1">
    <source>
        <dbReference type="SAM" id="Phobius"/>
    </source>
</evidence>
<evidence type="ECO:0000313" key="3">
    <source>
        <dbReference type="Proteomes" id="UP001392437"/>
    </source>
</evidence>
<dbReference type="EMBL" id="JAQQWP010000001">
    <property type="protein sequence ID" value="KAK8133078.1"/>
    <property type="molecule type" value="Genomic_DNA"/>
</dbReference>
<feature type="transmembrane region" description="Helical" evidence="1">
    <location>
        <begin position="62"/>
        <end position="87"/>
    </location>
</feature>
<gene>
    <name evidence="2" type="ORF">PG999_001251</name>
</gene>
<feature type="transmembrane region" description="Helical" evidence="1">
    <location>
        <begin position="96"/>
        <end position="119"/>
    </location>
</feature>
<keyword evidence="3" id="KW-1185">Reference proteome</keyword>
<dbReference type="Proteomes" id="UP001392437">
    <property type="component" value="Unassembled WGS sequence"/>
</dbReference>
<name>A0AAW0RE50_9PEZI</name>
<keyword evidence="1" id="KW-0472">Membrane</keyword>
<organism evidence="2 3">
    <name type="scientific">Apiospora kogelbergensis</name>
    <dbReference type="NCBI Taxonomy" id="1337665"/>
    <lineage>
        <taxon>Eukaryota</taxon>
        <taxon>Fungi</taxon>
        <taxon>Dikarya</taxon>
        <taxon>Ascomycota</taxon>
        <taxon>Pezizomycotina</taxon>
        <taxon>Sordariomycetes</taxon>
        <taxon>Xylariomycetidae</taxon>
        <taxon>Amphisphaeriales</taxon>
        <taxon>Apiosporaceae</taxon>
        <taxon>Apiospora</taxon>
    </lineage>
</organism>
<accession>A0AAW0RE50</accession>
<feature type="transmembrane region" description="Helical" evidence="1">
    <location>
        <begin position="125"/>
        <end position="147"/>
    </location>
</feature>
<protein>
    <submittedName>
        <fullName evidence="2">Uncharacterized protein</fullName>
    </submittedName>
</protein>
<evidence type="ECO:0000313" key="2">
    <source>
        <dbReference type="EMBL" id="KAK8133078.1"/>
    </source>
</evidence>
<reference evidence="2 3" key="1">
    <citation type="submission" date="2023-01" db="EMBL/GenBank/DDBJ databases">
        <title>Analysis of 21 Apiospora genomes using comparative genomics revels a genus with tremendous synthesis potential of carbohydrate active enzymes and secondary metabolites.</title>
        <authorList>
            <person name="Sorensen T."/>
        </authorList>
    </citation>
    <scope>NUCLEOTIDE SEQUENCE [LARGE SCALE GENOMIC DNA]</scope>
    <source>
        <strain evidence="2 3">CBS 117206</strain>
    </source>
</reference>
<comment type="caution">
    <text evidence="2">The sequence shown here is derived from an EMBL/GenBank/DDBJ whole genome shotgun (WGS) entry which is preliminary data.</text>
</comment>
<dbReference type="AlphaFoldDB" id="A0AAW0RE50"/>